<dbReference type="PANTHER" id="PTHR46055">
    <property type="entry name" value="CIRCADIAN LOCOMOTER OUTPUT CYCLES PROTEIN KAPUT"/>
    <property type="match status" value="1"/>
</dbReference>
<dbReference type="GO" id="GO:0000978">
    <property type="term" value="F:RNA polymerase II cis-regulatory region sequence-specific DNA binding"/>
    <property type="evidence" value="ECO:0007669"/>
    <property type="project" value="TreeGrafter"/>
</dbReference>
<proteinExistence type="predicted"/>
<reference evidence="4 5" key="1">
    <citation type="submission" date="2024-04" db="EMBL/GenBank/DDBJ databases">
        <authorList>
            <consortium name="Genoscope - CEA"/>
            <person name="William W."/>
        </authorList>
    </citation>
    <scope>NUCLEOTIDE SEQUENCE [LARGE SCALE GENOMIC DNA]</scope>
</reference>
<protein>
    <submittedName>
        <fullName evidence="4">Uncharacterized protein</fullName>
    </submittedName>
</protein>
<dbReference type="GO" id="GO:0032922">
    <property type="term" value="P:circadian regulation of gene expression"/>
    <property type="evidence" value="ECO:0007669"/>
    <property type="project" value="InterPro"/>
</dbReference>
<feature type="coiled-coil region" evidence="2">
    <location>
        <begin position="256"/>
        <end position="283"/>
    </location>
</feature>
<feature type="region of interest" description="Disordered" evidence="3">
    <location>
        <begin position="32"/>
        <end position="122"/>
    </location>
</feature>
<feature type="compositionally biased region" description="Polar residues" evidence="3">
    <location>
        <begin position="88"/>
        <end position="105"/>
    </location>
</feature>
<keyword evidence="2" id="KW-0175">Coiled coil</keyword>
<keyword evidence="1" id="KW-0539">Nucleus</keyword>
<dbReference type="AlphaFoldDB" id="A0AAV2HYZ6"/>
<sequence length="295" mass="31892">HQWNSKPEFIVCTNTVVRYSDVRRQLRQDMGYMEGDVGSNNSNTLNNNSNSSSGSNSGLGQEGQPQQEGHVTSFSQSENVGKMVQSPDIASSQHSDSDCPQQPHSTKQESSTRKHVSSQLQSLLQLHLQRSLAASSASQVVNSSAPSKSAVSSQAPNTSQTMVTSSSQATLVTPCQQISVSQSRTVPNLVPIMAAMSTSLVTMATNHRLLSSVPSNISCQASAIISSPLTSPIVCTDQRPTYQTSLLLTPAQQLLHEQLRHKSEQLQAAIQRQQEELMLIKEQLAYAQGSNQMVS</sequence>
<dbReference type="GO" id="GO:1990513">
    <property type="term" value="C:CLOCK-BMAL transcription complex"/>
    <property type="evidence" value="ECO:0007669"/>
    <property type="project" value="TreeGrafter"/>
</dbReference>
<evidence type="ECO:0000313" key="5">
    <source>
        <dbReference type="Proteomes" id="UP001497497"/>
    </source>
</evidence>
<comment type="caution">
    <text evidence="4">The sequence shown here is derived from an EMBL/GenBank/DDBJ whole genome shotgun (WGS) entry which is preliminary data.</text>
</comment>
<name>A0AAV2HYZ6_LYMST</name>
<dbReference type="InterPro" id="IPR047230">
    <property type="entry name" value="CLOCK-like"/>
</dbReference>
<feature type="non-terminal residue" evidence="4">
    <location>
        <position position="295"/>
    </location>
</feature>
<dbReference type="Proteomes" id="UP001497497">
    <property type="component" value="Unassembled WGS sequence"/>
</dbReference>
<evidence type="ECO:0000256" key="3">
    <source>
        <dbReference type="SAM" id="MobiDB-lite"/>
    </source>
</evidence>
<dbReference type="GO" id="GO:0000981">
    <property type="term" value="F:DNA-binding transcription factor activity, RNA polymerase II-specific"/>
    <property type="evidence" value="ECO:0007669"/>
    <property type="project" value="InterPro"/>
</dbReference>
<evidence type="ECO:0000256" key="2">
    <source>
        <dbReference type="SAM" id="Coils"/>
    </source>
</evidence>
<dbReference type="EMBL" id="CAXITT010000311">
    <property type="protein sequence ID" value="CAL1538761.1"/>
    <property type="molecule type" value="Genomic_DNA"/>
</dbReference>
<organism evidence="4 5">
    <name type="scientific">Lymnaea stagnalis</name>
    <name type="common">Great pond snail</name>
    <name type="synonym">Helix stagnalis</name>
    <dbReference type="NCBI Taxonomy" id="6523"/>
    <lineage>
        <taxon>Eukaryota</taxon>
        <taxon>Metazoa</taxon>
        <taxon>Spiralia</taxon>
        <taxon>Lophotrochozoa</taxon>
        <taxon>Mollusca</taxon>
        <taxon>Gastropoda</taxon>
        <taxon>Heterobranchia</taxon>
        <taxon>Euthyneura</taxon>
        <taxon>Panpulmonata</taxon>
        <taxon>Hygrophila</taxon>
        <taxon>Lymnaeoidea</taxon>
        <taxon>Lymnaeidae</taxon>
        <taxon>Lymnaea</taxon>
    </lineage>
</organism>
<evidence type="ECO:0000313" key="4">
    <source>
        <dbReference type="EMBL" id="CAL1538761.1"/>
    </source>
</evidence>
<dbReference type="PANTHER" id="PTHR46055:SF3">
    <property type="entry name" value="CIRCADIAN LOCOMOTER OUTPUT CYCLES PROTEIN KAPUT"/>
    <property type="match status" value="1"/>
</dbReference>
<accession>A0AAV2HYZ6</accession>
<feature type="compositionally biased region" description="Low complexity" evidence="3">
    <location>
        <begin position="38"/>
        <end position="69"/>
    </location>
</feature>
<keyword evidence="5" id="KW-1185">Reference proteome</keyword>
<feature type="non-terminal residue" evidence="4">
    <location>
        <position position="1"/>
    </location>
</feature>
<evidence type="ECO:0000256" key="1">
    <source>
        <dbReference type="ARBA" id="ARBA00023242"/>
    </source>
</evidence>
<gene>
    <name evidence="4" type="ORF">GSLYS_00012582001</name>
</gene>
<feature type="compositionally biased region" description="Polar residues" evidence="3">
    <location>
        <begin position="70"/>
        <end position="79"/>
    </location>
</feature>